<dbReference type="Proteomes" id="UP000823388">
    <property type="component" value="Chromosome 6K"/>
</dbReference>
<comment type="caution">
    <text evidence="1">The sequence shown here is derived from an EMBL/GenBank/DDBJ whole genome shotgun (WGS) entry which is preliminary data.</text>
</comment>
<protein>
    <submittedName>
        <fullName evidence="1">Uncharacterized protein</fullName>
    </submittedName>
</protein>
<reference evidence="1" key="1">
    <citation type="submission" date="2020-05" db="EMBL/GenBank/DDBJ databases">
        <title>WGS assembly of Panicum virgatum.</title>
        <authorList>
            <person name="Lovell J.T."/>
            <person name="Jenkins J."/>
            <person name="Shu S."/>
            <person name="Juenger T.E."/>
            <person name="Schmutz J."/>
        </authorList>
    </citation>
    <scope>NUCLEOTIDE SEQUENCE</scope>
    <source>
        <strain evidence="1">AP13</strain>
    </source>
</reference>
<evidence type="ECO:0000313" key="2">
    <source>
        <dbReference type="Proteomes" id="UP000823388"/>
    </source>
</evidence>
<accession>A0A8T0RFJ5</accession>
<evidence type="ECO:0000313" key="1">
    <source>
        <dbReference type="EMBL" id="KAG2583820.1"/>
    </source>
</evidence>
<proteinExistence type="predicted"/>
<dbReference type="EMBL" id="CM029047">
    <property type="protein sequence ID" value="KAG2583820.1"/>
    <property type="molecule type" value="Genomic_DNA"/>
</dbReference>
<keyword evidence="2" id="KW-1185">Reference proteome</keyword>
<dbReference type="AlphaFoldDB" id="A0A8T0RFJ5"/>
<sequence>MSPLNLWSASSYYVSVHGLSVYALQDFYHFPTSFSKVTNGF</sequence>
<name>A0A8T0RFJ5_PANVG</name>
<gene>
    <name evidence="1" type="ORF">PVAP13_6KG246112</name>
</gene>
<organism evidence="1 2">
    <name type="scientific">Panicum virgatum</name>
    <name type="common">Blackwell switchgrass</name>
    <dbReference type="NCBI Taxonomy" id="38727"/>
    <lineage>
        <taxon>Eukaryota</taxon>
        <taxon>Viridiplantae</taxon>
        <taxon>Streptophyta</taxon>
        <taxon>Embryophyta</taxon>
        <taxon>Tracheophyta</taxon>
        <taxon>Spermatophyta</taxon>
        <taxon>Magnoliopsida</taxon>
        <taxon>Liliopsida</taxon>
        <taxon>Poales</taxon>
        <taxon>Poaceae</taxon>
        <taxon>PACMAD clade</taxon>
        <taxon>Panicoideae</taxon>
        <taxon>Panicodae</taxon>
        <taxon>Paniceae</taxon>
        <taxon>Panicinae</taxon>
        <taxon>Panicum</taxon>
        <taxon>Panicum sect. Hiantes</taxon>
    </lineage>
</organism>